<dbReference type="SMART" id="SM00409">
    <property type="entry name" value="IG"/>
    <property type="match status" value="1"/>
</dbReference>
<dbReference type="InterPro" id="IPR053096">
    <property type="entry name" value="CRTAM"/>
</dbReference>
<reference evidence="6 7" key="1">
    <citation type="journal article" date="2018" name="Nat. Ecol. Evol.">
        <title>Shark genomes provide insights into elasmobranch evolution and the origin of vertebrates.</title>
        <authorList>
            <person name="Hara Y"/>
            <person name="Yamaguchi K"/>
            <person name="Onimaru K"/>
            <person name="Kadota M"/>
            <person name="Koyanagi M"/>
            <person name="Keeley SD"/>
            <person name="Tatsumi K"/>
            <person name="Tanaka K"/>
            <person name="Motone F"/>
            <person name="Kageyama Y"/>
            <person name="Nozu R"/>
            <person name="Adachi N"/>
            <person name="Nishimura O"/>
            <person name="Nakagawa R"/>
            <person name="Tanegashima C"/>
            <person name="Kiyatake I"/>
            <person name="Matsumoto R"/>
            <person name="Murakumo K"/>
            <person name="Nishida K"/>
            <person name="Terakita A"/>
            <person name="Kuratani S"/>
            <person name="Sato K"/>
            <person name="Hyodo S Kuraku.S."/>
        </authorList>
    </citation>
    <scope>NUCLEOTIDE SEQUENCE [LARGE SCALE GENOMIC DNA]</scope>
</reference>
<keyword evidence="1" id="KW-0732">Signal</keyword>
<keyword evidence="3" id="KW-1015">Disulfide bond</keyword>
<evidence type="ECO:0000313" key="6">
    <source>
        <dbReference type="EMBL" id="GCC17834.1"/>
    </source>
</evidence>
<keyword evidence="2" id="KW-0677">Repeat</keyword>
<gene>
    <name evidence="6" type="ORF">chiPu_0022039</name>
</gene>
<dbReference type="STRING" id="137246.A0A401RI76"/>
<keyword evidence="4" id="KW-0393">Immunoglobulin domain</keyword>
<dbReference type="InterPro" id="IPR003599">
    <property type="entry name" value="Ig_sub"/>
</dbReference>
<dbReference type="GO" id="GO:0005886">
    <property type="term" value="C:plasma membrane"/>
    <property type="evidence" value="ECO:0007669"/>
    <property type="project" value="TreeGrafter"/>
</dbReference>
<dbReference type="GO" id="GO:0008037">
    <property type="term" value="P:cell recognition"/>
    <property type="evidence" value="ECO:0007669"/>
    <property type="project" value="TreeGrafter"/>
</dbReference>
<feature type="domain" description="Ig-like" evidence="5">
    <location>
        <begin position="26"/>
        <end position="118"/>
    </location>
</feature>
<evidence type="ECO:0000313" key="7">
    <source>
        <dbReference type="Proteomes" id="UP000287033"/>
    </source>
</evidence>
<name>A0A401RI76_CHIPU</name>
<dbReference type="GO" id="GO:0002860">
    <property type="term" value="P:positive regulation of natural killer cell mediated cytotoxicity directed against tumor cell target"/>
    <property type="evidence" value="ECO:0007669"/>
    <property type="project" value="TreeGrafter"/>
</dbReference>
<comment type="caution">
    <text evidence="6">The sequence shown here is derived from an EMBL/GenBank/DDBJ whole genome shotgun (WGS) entry which is preliminary data.</text>
</comment>
<dbReference type="PANTHER" id="PTHR47118">
    <property type="entry name" value="CYTOTOXIC AND REGULATORY T-CELL MOLECULE"/>
    <property type="match status" value="1"/>
</dbReference>
<dbReference type="SMART" id="SM00406">
    <property type="entry name" value="IGv"/>
    <property type="match status" value="1"/>
</dbReference>
<dbReference type="OMA" id="PARCDEW"/>
<dbReference type="AlphaFoldDB" id="A0A401RI76"/>
<dbReference type="Proteomes" id="UP000287033">
    <property type="component" value="Unassembled WGS sequence"/>
</dbReference>
<accession>A0A401RI76</accession>
<dbReference type="InterPro" id="IPR013783">
    <property type="entry name" value="Ig-like_fold"/>
</dbReference>
<dbReference type="OrthoDB" id="547680at2759"/>
<evidence type="ECO:0000256" key="2">
    <source>
        <dbReference type="ARBA" id="ARBA00022737"/>
    </source>
</evidence>
<evidence type="ECO:0000256" key="1">
    <source>
        <dbReference type="ARBA" id="ARBA00022729"/>
    </source>
</evidence>
<dbReference type="PROSITE" id="PS50835">
    <property type="entry name" value="IG_LIKE"/>
    <property type="match status" value="1"/>
</dbReference>
<dbReference type="Pfam" id="PF07686">
    <property type="entry name" value="V-set"/>
    <property type="match status" value="1"/>
</dbReference>
<proteinExistence type="predicted"/>
<dbReference type="GO" id="GO:0005102">
    <property type="term" value="F:signaling receptor binding"/>
    <property type="evidence" value="ECO:0007669"/>
    <property type="project" value="TreeGrafter"/>
</dbReference>
<dbReference type="InterPro" id="IPR013106">
    <property type="entry name" value="Ig_V-set"/>
</dbReference>
<evidence type="ECO:0000259" key="5">
    <source>
        <dbReference type="PROSITE" id="PS50835"/>
    </source>
</evidence>
<protein>
    <recommendedName>
        <fullName evidence="5">Ig-like domain-containing protein</fullName>
    </recommendedName>
</protein>
<evidence type="ECO:0000256" key="3">
    <source>
        <dbReference type="ARBA" id="ARBA00023157"/>
    </source>
</evidence>
<dbReference type="InterPro" id="IPR036179">
    <property type="entry name" value="Ig-like_dom_sf"/>
</dbReference>
<evidence type="ECO:0000256" key="4">
    <source>
        <dbReference type="ARBA" id="ARBA00023319"/>
    </source>
</evidence>
<sequence length="120" mass="13531">MITSATVRNRSAILSQPARCDEWLYPVTQDEVVHEHGTVTLKCTVQENDNSSLQWSNPAQQTLYFDGKKALRDSRIQLVQYSPHELTISISNMTLNDEGIYTCSIFTMPVLTATARVQVL</sequence>
<dbReference type="InterPro" id="IPR007110">
    <property type="entry name" value="Ig-like_dom"/>
</dbReference>
<dbReference type="EMBL" id="BEZZ01005635">
    <property type="protein sequence ID" value="GCC17834.1"/>
    <property type="molecule type" value="Genomic_DNA"/>
</dbReference>
<organism evidence="6 7">
    <name type="scientific">Chiloscyllium punctatum</name>
    <name type="common">Brownbanded bambooshark</name>
    <name type="synonym">Hemiscyllium punctatum</name>
    <dbReference type="NCBI Taxonomy" id="137246"/>
    <lineage>
        <taxon>Eukaryota</taxon>
        <taxon>Metazoa</taxon>
        <taxon>Chordata</taxon>
        <taxon>Craniata</taxon>
        <taxon>Vertebrata</taxon>
        <taxon>Chondrichthyes</taxon>
        <taxon>Elasmobranchii</taxon>
        <taxon>Galeomorphii</taxon>
        <taxon>Galeoidea</taxon>
        <taxon>Orectolobiformes</taxon>
        <taxon>Hemiscylliidae</taxon>
        <taxon>Chiloscyllium</taxon>
    </lineage>
</organism>
<keyword evidence="7" id="KW-1185">Reference proteome</keyword>
<dbReference type="SUPFAM" id="SSF48726">
    <property type="entry name" value="Immunoglobulin"/>
    <property type="match status" value="1"/>
</dbReference>
<dbReference type="FunFam" id="2.60.40.10:FF:000013">
    <property type="entry name" value="cell adhesion molecule 1 isoform X1"/>
    <property type="match status" value="1"/>
</dbReference>
<dbReference type="GO" id="GO:0002355">
    <property type="term" value="P:detection of tumor cell"/>
    <property type="evidence" value="ECO:0007669"/>
    <property type="project" value="TreeGrafter"/>
</dbReference>
<dbReference type="PANTHER" id="PTHR47118:SF1">
    <property type="entry name" value="CYTOTOXIC AND REGULATORY T-CELL MOLECULE"/>
    <property type="match status" value="1"/>
</dbReference>
<dbReference type="Gene3D" id="2.60.40.10">
    <property type="entry name" value="Immunoglobulins"/>
    <property type="match status" value="1"/>
</dbReference>
<feature type="non-terminal residue" evidence="6">
    <location>
        <position position="120"/>
    </location>
</feature>